<dbReference type="InterPro" id="IPR036179">
    <property type="entry name" value="Ig-like_dom_sf"/>
</dbReference>
<evidence type="ECO:0000256" key="2">
    <source>
        <dbReference type="ARBA" id="ARBA00023130"/>
    </source>
</evidence>
<name>A0A3P9DTV1_9CICH</name>
<sequence>MQSKAYLIEILFVTTLHYTADVGGRHLKSCLGRLIGVRCEELTADKEDTSSLEGSAVTLSYRYSKQAYESDEFYWYRQHAGKAPELLIAHVGSKNLMKRESSRVSFKVVDDRRQITISSAAVSDSAVYYCAVRPTHLTKLATRRNSPQNVSTRSSMHHVIERLWHAGPVGGLDSMWSFASNPAFHRR</sequence>
<dbReference type="PANTHER" id="PTHR19367">
    <property type="entry name" value="T-CELL RECEPTOR ALPHA CHAIN V REGION"/>
    <property type="match status" value="1"/>
</dbReference>
<evidence type="ECO:0000256" key="5">
    <source>
        <dbReference type="ARBA" id="ARBA00043266"/>
    </source>
</evidence>
<keyword evidence="3" id="KW-0675">Receptor</keyword>
<dbReference type="SMART" id="SM00406">
    <property type="entry name" value="IGv"/>
    <property type="match status" value="1"/>
</dbReference>
<dbReference type="InterPro" id="IPR051287">
    <property type="entry name" value="TCR_variable_region"/>
</dbReference>
<dbReference type="AlphaFoldDB" id="A0A3P9DTV1"/>
<keyword evidence="4" id="KW-0393">Immunoglobulin domain</keyword>
<evidence type="ECO:0000313" key="8">
    <source>
        <dbReference type="Proteomes" id="UP000265160"/>
    </source>
</evidence>
<dbReference type="PROSITE" id="PS50835">
    <property type="entry name" value="IG_LIKE"/>
    <property type="match status" value="1"/>
</dbReference>
<keyword evidence="5" id="KW-1279">T cell receptor</keyword>
<keyword evidence="8" id="KW-1185">Reference proteome</keyword>
<dbReference type="Proteomes" id="UP000265160">
    <property type="component" value="Unplaced"/>
</dbReference>
<reference evidence="7" key="2">
    <citation type="submission" date="2025-09" db="UniProtKB">
        <authorList>
            <consortium name="Ensembl"/>
        </authorList>
    </citation>
    <scope>IDENTIFICATION</scope>
</reference>
<dbReference type="GO" id="GO:0042101">
    <property type="term" value="C:T cell receptor complex"/>
    <property type="evidence" value="ECO:0007669"/>
    <property type="project" value="UniProtKB-KW"/>
</dbReference>
<dbReference type="Gene3D" id="2.60.40.10">
    <property type="entry name" value="Immunoglobulins"/>
    <property type="match status" value="1"/>
</dbReference>
<feature type="domain" description="Ig-like" evidence="6">
    <location>
        <begin position="40"/>
        <end position="151"/>
    </location>
</feature>
<dbReference type="InterPro" id="IPR007110">
    <property type="entry name" value="Ig-like_dom"/>
</dbReference>
<dbReference type="Pfam" id="PF07686">
    <property type="entry name" value="V-set"/>
    <property type="match status" value="1"/>
</dbReference>
<keyword evidence="2" id="KW-1064">Adaptive immunity</keyword>
<evidence type="ECO:0000256" key="3">
    <source>
        <dbReference type="ARBA" id="ARBA00023170"/>
    </source>
</evidence>
<evidence type="ECO:0000256" key="4">
    <source>
        <dbReference type="ARBA" id="ARBA00023319"/>
    </source>
</evidence>
<dbReference type="InterPro" id="IPR013106">
    <property type="entry name" value="Ig_V-set"/>
</dbReference>
<dbReference type="SUPFAM" id="SSF48726">
    <property type="entry name" value="Immunoglobulin"/>
    <property type="match status" value="1"/>
</dbReference>
<protein>
    <recommendedName>
        <fullName evidence="6">Ig-like domain-containing protein</fullName>
    </recommendedName>
</protein>
<organism evidence="7 8">
    <name type="scientific">Maylandia zebra</name>
    <name type="common">zebra mbuna</name>
    <dbReference type="NCBI Taxonomy" id="106582"/>
    <lineage>
        <taxon>Eukaryota</taxon>
        <taxon>Metazoa</taxon>
        <taxon>Chordata</taxon>
        <taxon>Craniata</taxon>
        <taxon>Vertebrata</taxon>
        <taxon>Euteleostomi</taxon>
        <taxon>Actinopterygii</taxon>
        <taxon>Neopterygii</taxon>
        <taxon>Teleostei</taxon>
        <taxon>Neoteleostei</taxon>
        <taxon>Acanthomorphata</taxon>
        <taxon>Ovalentaria</taxon>
        <taxon>Cichlomorphae</taxon>
        <taxon>Cichliformes</taxon>
        <taxon>Cichlidae</taxon>
        <taxon>African cichlids</taxon>
        <taxon>Pseudocrenilabrinae</taxon>
        <taxon>Haplochromini</taxon>
        <taxon>Maylandia</taxon>
        <taxon>Maylandia zebra complex</taxon>
    </lineage>
</organism>
<evidence type="ECO:0000313" key="7">
    <source>
        <dbReference type="Ensembl" id="ENSMZEP00005037688.1"/>
    </source>
</evidence>
<keyword evidence="1" id="KW-0732">Signal</keyword>
<evidence type="ECO:0000256" key="1">
    <source>
        <dbReference type="ARBA" id="ARBA00022729"/>
    </source>
</evidence>
<dbReference type="InterPro" id="IPR013783">
    <property type="entry name" value="Ig-like_fold"/>
</dbReference>
<dbReference type="Ensembl" id="ENSMZET00005039002.1">
    <property type="protein sequence ID" value="ENSMZEP00005037688.1"/>
    <property type="gene ID" value="ENSMZEG00005028103.1"/>
</dbReference>
<keyword evidence="5" id="KW-0391">Immunity</keyword>
<evidence type="ECO:0000259" key="6">
    <source>
        <dbReference type="PROSITE" id="PS50835"/>
    </source>
</evidence>
<dbReference type="PANTHER" id="PTHR19367:SF18">
    <property type="entry name" value="T CELL RECEPTOR ALPHA VARIABLE 16"/>
    <property type="match status" value="1"/>
</dbReference>
<dbReference type="GeneTree" id="ENSGT01110000268419"/>
<dbReference type="GO" id="GO:0002250">
    <property type="term" value="P:adaptive immune response"/>
    <property type="evidence" value="ECO:0007669"/>
    <property type="project" value="UniProtKB-KW"/>
</dbReference>
<proteinExistence type="predicted"/>
<reference evidence="7" key="1">
    <citation type="submission" date="2025-08" db="UniProtKB">
        <authorList>
            <consortium name="Ensembl"/>
        </authorList>
    </citation>
    <scope>IDENTIFICATION</scope>
</reference>
<accession>A0A3P9DTV1</accession>